<dbReference type="InterPro" id="IPR050345">
    <property type="entry name" value="Aliph_Amidase/BUP"/>
</dbReference>
<comment type="caution">
    <text evidence="3">The sequence shown here is derived from an EMBL/GenBank/DDBJ whole genome shotgun (WGS) entry which is preliminary data.</text>
</comment>
<name>A0ABM9C1Z2_9BACL</name>
<evidence type="ECO:0000313" key="4">
    <source>
        <dbReference type="Proteomes" id="UP000838821"/>
    </source>
</evidence>
<proteinExistence type="predicted"/>
<dbReference type="RefSeq" id="WP_236286015.1">
    <property type="nucleotide sequence ID" value="NZ_CAKMMW010000003.1"/>
</dbReference>
<gene>
    <name evidence="3" type="primary">nit1_1</name>
    <name evidence="3" type="ORF">PAECIP111891_01588</name>
</gene>
<dbReference type="PANTHER" id="PTHR43674">
    <property type="entry name" value="NITRILASE C965.09-RELATED"/>
    <property type="match status" value="1"/>
</dbReference>
<dbReference type="EC" id="3.5.1.128" evidence="3"/>
<dbReference type="EMBL" id="CAKMMW010000003">
    <property type="protein sequence ID" value="CAH1200241.1"/>
    <property type="molecule type" value="Genomic_DNA"/>
</dbReference>
<dbReference type="SUPFAM" id="SSF56317">
    <property type="entry name" value="Carbon-nitrogen hydrolase"/>
    <property type="match status" value="1"/>
</dbReference>
<protein>
    <submittedName>
        <fullName evidence="3">Deaminated glutathione amidase</fullName>
        <ecNumber evidence="3">3.5.1.128</ecNumber>
    </submittedName>
</protein>
<dbReference type="PROSITE" id="PS50263">
    <property type="entry name" value="CN_HYDROLASE"/>
    <property type="match status" value="1"/>
</dbReference>
<evidence type="ECO:0000259" key="2">
    <source>
        <dbReference type="PROSITE" id="PS50263"/>
    </source>
</evidence>
<dbReference type="Proteomes" id="UP000838821">
    <property type="component" value="Unassembled WGS sequence"/>
</dbReference>
<reference evidence="3" key="1">
    <citation type="submission" date="2022-01" db="EMBL/GenBank/DDBJ databases">
        <authorList>
            <person name="Criscuolo A."/>
        </authorList>
    </citation>
    <scope>NUCLEOTIDE SEQUENCE</scope>
    <source>
        <strain evidence="3">CIP111891</strain>
    </source>
</reference>
<dbReference type="InterPro" id="IPR003010">
    <property type="entry name" value="C-N_Hydrolase"/>
</dbReference>
<evidence type="ECO:0000313" key="3">
    <source>
        <dbReference type="EMBL" id="CAH1200241.1"/>
    </source>
</evidence>
<accession>A0ABM9C1Z2</accession>
<evidence type="ECO:0000256" key="1">
    <source>
        <dbReference type="ARBA" id="ARBA00022801"/>
    </source>
</evidence>
<sequence>MKIASSQFRAKKLRSMKDFEDHVRWHVESAVAQGAELLLLPEFFAIELLTLHHFDIKSTEDVTKIFEWFGKEYTTAIKQLCANLAKEYQITLAAGTHFAYQPDRKCYYNTAYVFTASGAVFEQNKIHPSYEMVYNKELTTPGDKLDVFEINGVTYGISICYDNSFPEVARILSQMGADIILAPTCCLDEWGQSRNILFAQARASENQVYVVNSHMIGSIPFPTHIPYGFTFTGKSGIYSPIQPMIGTPNAIVSQGEANVEMVVVGDINLDYLKYIRENGHNRNRTDMRPSFYQQYAFQTT</sequence>
<keyword evidence="1 3" id="KW-0378">Hydrolase</keyword>
<dbReference type="Pfam" id="PF00795">
    <property type="entry name" value="CN_hydrolase"/>
    <property type="match status" value="1"/>
</dbReference>
<dbReference type="Gene3D" id="3.60.110.10">
    <property type="entry name" value="Carbon-nitrogen hydrolase"/>
    <property type="match status" value="1"/>
</dbReference>
<keyword evidence="4" id="KW-1185">Reference proteome</keyword>
<organism evidence="3 4">
    <name type="scientific">Paenibacillus allorhizoplanae</name>
    <dbReference type="NCBI Taxonomy" id="2905648"/>
    <lineage>
        <taxon>Bacteria</taxon>
        <taxon>Bacillati</taxon>
        <taxon>Bacillota</taxon>
        <taxon>Bacilli</taxon>
        <taxon>Bacillales</taxon>
        <taxon>Paenibacillaceae</taxon>
        <taxon>Paenibacillus</taxon>
    </lineage>
</organism>
<dbReference type="PANTHER" id="PTHR43674:SF16">
    <property type="entry name" value="CARBON-NITROGEN FAMILY, PUTATIVE (AFU_ORTHOLOGUE AFUA_5G02350)-RELATED"/>
    <property type="match status" value="1"/>
</dbReference>
<feature type="domain" description="CN hydrolase" evidence="2">
    <location>
        <begin position="1"/>
        <end position="269"/>
    </location>
</feature>
<dbReference type="GO" id="GO:0110050">
    <property type="term" value="F:deaminated glutathione amidase activity"/>
    <property type="evidence" value="ECO:0007669"/>
    <property type="project" value="UniProtKB-EC"/>
</dbReference>
<dbReference type="InterPro" id="IPR036526">
    <property type="entry name" value="C-N_Hydrolase_sf"/>
</dbReference>